<dbReference type="PANTHER" id="PTHR21432">
    <property type="entry name" value="ACETYL-COA HYDROLASE-RELATED"/>
    <property type="match status" value="1"/>
</dbReference>
<organism evidence="4 5">
    <name type="scientific">Desulfotalea psychrophila (strain LSv54 / DSM 12343)</name>
    <dbReference type="NCBI Taxonomy" id="177439"/>
    <lineage>
        <taxon>Bacteria</taxon>
        <taxon>Pseudomonadati</taxon>
        <taxon>Thermodesulfobacteriota</taxon>
        <taxon>Desulfobulbia</taxon>
        <taxon>Desulfobulbales</taxon>
        <taxon>Desulfocapsaceae</taxon>
        <taxon>Desulfotalea</taxon>
    </lineage>
</organism>
<dbReference type="HOGENOM" id="CLU_030703_1_0_7"/>
<dbReference type="AlphaFoldDB" id="Q6AQI5"/>
<dbReference type="PANTHER" id="PTHR21432:SF20">
    <property type="entry name" value="ACETYL-COA HYDROLASE"/>
    <property type="match status" value="1"/>
</dbReference>
<dbReference type="Pfam" id="PF02550">
    <property type="entry name" value="AcetylCoA_hydro"/>
    <property type="match status" value="1"/>
</dbReference>
<gene>
    <name evidence="4" type="ordered locus">DP0659</name>
</gene>
<dbReference type="eggNOG" id="COG0427">
    <property type="taxonomic scope" value="Bacteria"/>
</dbReference>
<evidence type="ECO:0000256" key="1">
    <source>
        <dbReference type="ARBA" id="ARBA00009632"/>
    </source>
</evidence>
<protein>
    <submittedName>
        <fullName evidence="4">Probable 4-hydroxybutyrate CoA-transferase</fullName>
    </submittedName>
</protein>
<dbReference type="Gene3D" id="3.40.1080.10">
    <property type="entry name" value="Glutaconate Coenzyme A-transferase"/>
    <property type="match status" value="1"/>
</dbReference>
<dbReference type="GO" id="GO:0016747">
    <property type="term" value="F:acyltransferase activity, transferring groups other than amino-acyl groups"/>
    <property type="evidence" value="ECO:0007669"/>
    <property type="project" value="InterPro"/>
</dbReference>
<dbReference type="Gene3D" id="3.30.750.70">
    <property type="entry name" value="4-hydroxybutyrate coenzyme like domains"/>
    <property type="match status" value="1"/>
</dbReference>
<dbReference type="InterPro" id="IPR037171">
    <property type="entry name" value="NagB/RpiA_transferase-like"/>
</dbReference>
<dbReference type="InterPro" id="IPR000182">
    <property type="entry name" value="GNAT_dom"/>
</dbReference>
<reference evidence="5" key="1">
    <citation type="journal article" date="2004" name="Environ. Microbiol.">
        <title>The genome of Desulfotalea psychrophila, a sulfate-reducing bacterium from permanently cold Arctic sediments.</title>
        <authorList>
            <person name="Rabus R."/>
            <person name="Ruepp A."/>
            <person name="Frickey T."/>
            <person name="Rattei T."/>
            <person name="Fartmann B."/>
            <person name="Stark M."/>
            <person name="Bauer M."/>
            <person name="Zibat A."/>
            <person name="Lombardot T."/>
            <person name="Becker I."/>
            <person name="Amann J."/>
            <person name="Gellner K."/>
            <person name="Teeling H."/>
            <person name="Leuschner W.D."/>
            <person name="Gloeckner F.-O."/>
            <person name="Lupas A.N."/>
            <person name="Amann R."/>
            <person name="Klenk H.-P."/>
        </authorList>
    </citation>
    <scope>NUCLEOTIDE SEQUENCE [LARGE SCALE GENOMIC DNA]</scope>
    <source>
        <strain evidence="5">DSM 12343 / LSv54</strain>
    </source>
</reference>
<evidence type="ECO:0000256" key="2">
    <source>
        <dbReference type="ARBA" id="ARBA00022679"/>
    </source>
</evidence>
<dbReference type="InterPro" id="IPR038460">
    <property type="entry name" value="AcetylCoA_hyd_C_sf"/>
</dbReference>
<accession>Q6AQI5</accession>
<dbReference type="eggNOG" id="COG0454">
    <property type="taxonomic scope" value="Bacteria"/>
</dbReference>
<dbReference type="InterPro" id="IPR016181">
    <property type="entry name" value="Acyl_CoA_acyltransferase"/>
</dbReference>
<dbReference type="InterPro" id="IPR046433">
    <property type="entry name" value="ActCoA_hydro"/>
</dbReference>
<dbReference type="EMBL" id="CR522870">
    <property type="protein sequence ID" value="CAG35388.1"/>
    <property type="molecule type" value="Genomic_DNA"/>
</dbReference>
<dbReference type="KEGG" id="dps:DP0659"/>
<dbReference type="CDD" id="cd04301">
    <property type="entry name" value="NAT_SF"/>
    <property type="match status" value="1"/>
</dbReference>
<keyword evidence="5" id="KW-1185">Reference proteome</keyword>
<evidence type="ECO:0000313" key="5">
    <source>
        <dbReference type="Proteomes" id="UP000000602"/>
    </source>
</evidence>
<dbReference type="GO" id="GO:0008775">
    <property type="term" value="F:acetate CoA-transferase activity"/>
    <property type="evidence" value="ECO:0007669"/>
    <property type="project" value="InterPro"/>
</dbReference>
<name>Q6AQI5_DESPS</name>
<dbReference type="Proteomes" id="UP000000602">
    <property type="component" value="Chromosome"/>
</dbReference>
<keyword evidence="2 4" id="KW-0808">Transferase</keyword>
<dbReference type="Pfam" id="PF00583">
    <property type="entry name" value="Acetyltransf_1"/>
    <property type="match status" value="1"/>
</dbReference>
<dbReference type="SUPFAM" id="SSF55729">
    <property type="entry name" value="Acyl-CoA N-acyltransferases (Nat)"/>
    <property type="match status" value="1"/>
</dbReference>
<sequence length="629" mass="69822">MMIMDYDVNWRNNYKEMVSTAKRAVKQIRSGQRVFIGTGCGEPTELVSAMTKRAGELADVEIIQLFTKGSAPYAQQKFANSFRINAFFIGQKVRDAIRKGVGSYTPVLLSNVPNLFNSGQIPIDVALIQVTRPNAAGKVSLGVSVDIVRSAIDNASLIVAQVNPNMPWTGSDSVIDIHDLDILVPVDVPLLEHILPEPHEVSRKIGKNVAALVPDGATLQMGMGRLQEYGRIPYAVVEFLKNKKNLGIHTEMITDNIIELIESGAVTGSRKSRDRGKIVTSLCMGTKKLYDYIDDNPLFCFRPTEYVNDSIVISEQTKMIAINMAQEVDLTGQVSSDSIEGILYSGIGGLVDFNRGAARSKQGKTIICIPSTNPEGTKSNILSGLKSGAGVVITRGTVHYIATEYGVAYLYGKSIQERAIALISIAHPAFREQLFNEAVQAHYIHPELAGFEDKFIVSADDSMRTSMLLNDGTQINFRSILPTDEPLMRELVYTLSKETVYYRFMNHQANFTHRQIQDFVYIDHRKDVAIVGVVPEAHGEDIVAVGRYYLDTETNRAEIAFVVHDKWQNKSLGSFLFKFLADIAKRNGITGFTAEVLRENQRMQTIFNHSGHKVTTCLEEGVYSYVIDF</sequence>
<dbReference type="InterPro" id="IPR026888">
    <property type="entry name" value="AcetylCoA_hyd_C"/>
</dbReference>
<evidence type="ECO:0000259" key="3">
    <source>
        <dbReference type="PROSITE" id="PS51186"/>
    </source>
</evidence>
<dbReference type="InterPro" id="IPR003702">
    <property type="entry name" value="ActCoA_hydro_N"/>
</dbReference>
<comment type="similarity">
    <text evidence="1">Belongs to the acetyl-CoA hydrolase/transferase family.</text>
</comment>
<proteinExistence type="inferred from homology"/>
<dbReference type="Gene3D" id="3.40.1080.20">
    <property type="entry name" value="Acetyl-CoA hydrolase/transferase C-terminal domain"/>
    <property type="match status" value="1"/>
</dbReference>
<dbReference type="Pfam" id="PF13336">
    <property type="entry name" value="AcetylCoA_hyd_C"/>
    <property type="match status" value="1"/>
</dbReference>
<evidence type="ECO:0000313" key="4">
    <source>
        <dbReference type="EMBL" id="CAG35388.1"/>
    </source>
</evidence>
<dbReference type="SUPFAM" id="SSF100950">
    <property type="entry name" value="NagB/RpiA/CoA transferase-like"/>
    <property type="match status" value="2"/>
</dbReference>
<dbReference type="GO" id="GO:0006083">
    <property type="term" value="P:acetate metabolic process"/>
    <property type="evidence" value="ECO:0007669"/>
    <property type="project" value="InterPro"/>
</dbReference>
<dbReference type="Gene3D" id="3.40.630.30">
    <property type="match status" value="1"/>
</dbReference>
<dbReference type="PROSITE" id="PS51186">
    <property type="entry name" value="GNAT"/>
    <property type="match status" value="1"/>
</dbReference>
<feature type="domain" description="N-acetyltransferase" evidence="3">
    <location>
        <begin position="475"/>
        <end position="629"/>
    </location>
</feature>
<dbReference type="STRING" id="177439.DP0659"/>